<keyword evidence="2" id="KW-1185">Reference proteome</keyword>
<organism evidence="1 2">
    <name type="scientific">Pleurodeles waltl</name>
    <name type="common">Iberian ribbed newt</name>
    <dbReference type="NCBI Taxonomy" id="8319"/>
    <lineage>
        <taxon>Eukaryota</taxon>
        <taxon>Metazoa</taxon>
        <taxon>Chordata</taxon>
        <taxon>Craniata</taxon>
        <taxon>Vertebrata</taxon>
        <taxon>Euteleostomi</taxon>
        <taxon>Amphibia</taxon>
        <taxon>Batrachia</taxon>
        <taxon>Caudata</taxon>
        <taxon>Salamandroidea</taxon>
        <taxon>Salamandridae</taxon>
        <taxon>Pleurodelinae</taxon>
        <taxon>Pleurodeles</taxon>
    </lineage>
</organism>
<dbReference type="AlphaFoldDB" id="A0AAV7WVR6"/>
<name>A0AAV7WVR6_PLEWA</name>
<protein>
    <submittedName>
        <fullName evidence="1">Uncharacterized protein</fullName>
    </submittedName>
</protein>
<evidence type="ECO:0000313" key="1">
    <source>
        <dbReference type="EMBL" id="KAJ1217334.1"/>
    </source>
</evidence>
<dbReference type="EMBL" id="JANPWB010000001">
    <property type="protein sequence ID" value="KAJ1217334.1"/>
    <property type="molecule type" value="Genomic_DNA"/>
</dbReference>
<comment type="caution">
    <text evidence="1">The sequence shown here is derived from an EMBL/GenBank/DDBJ whole genome shotgun (WGS) entry which is preliminary data.</text>
</comment>
<gene>
    <name evidence="1" type="ORF">NDU88_004928</name>
</gene>
<proteinExistence type="predicted"/>
<dbReference type="Proteomes" id="UP001066276">
    <property type="component" value="Chromosome 1_1"/>
</dbReference>
<accession>A0AAV7WVR6</accession>
<sequence>MKGASDRTLEAEALPPTRSSALCRNRCLDRKKRFARKNHCVADGLSLDNESVEEIDDIECDVAFTYDDVMFLQNQNDKMELEISEDVWMTEMQKDEILLKVTEIRDWYRSKKAYQAIMAESFNDLGAHLVYDKNRIMSAHDEYVGLAWKDYDKEFRGVKANRPTLG</sequence>
<evidence type="ECO:0000313" key="2">
    <source>
        <dbReference type="Proteomes" id="UP001066276"/>
    </source>
</evidence>
<reference evidence="1" key="1">
    <citation type="journal article" date="2022" name="bioRxiv">
        <title>Sequencing and chromosome-scale assembly of the giantPleurodeles waltlgenome.</title>
        <authorList>
            <person name="Brown T."/>
            <person name="Elewa A."/>
            <person name="Iarovenko S."/>
            <person name="Subramanian E."/>
            <person name="Araus A.J."/>
            <person name="Petzold A."/>
            <person name="Susuki M."/>
            <person name="Suzuki K.-i.T."/>
            <person name="Hayashi T."/>
            <person name="Toyoda A."/>
            <person name="Oliveira C."/>
            <person name="Osipova E."/>
            <person name="Leigh N.D."/>
            <person name="Simon A."/>
            <person name="Yun M.H."/>
        </authorList>
    </citation>
    <scope>NUCLEOTIDE SEQUENCE</scope>
    <source>
        <strain evidence="1">20211129_DDA</strain>
        <tissue evidence="1">Liver</tissue>
    </source>
</reference>